<evidence type="ECO:0000313" key="4">
    <source>
        <dbReference type="Proteomes" id="UP000318538"/>
    </source>
</evidence>
<accession>A0A517NGM7</accession>
<dbReference type="InterPro" id="IPR001296">
    <property type="entry name" value="Glyco_trans_1"/>
</dbReference>
<dbReference type="InterPro" id="IPR050194">
    <property type="entry name" value="Glycosyltransferase_grp1"/>
</dbReference>
<name>A0A517NGM7_9BACT</name>
<evidence type="ECO:0000259" key="2">
    <source>
        <dbReference type="Pfam" id="PF13439"/>
    </source>
</evidence>
<dbReference type="Gene3D" id="3.40.50.2000">
    <property type="entry name" value="Glycogen Phosphorylase B"/>
    <property type="match status" value="2"/>
</dbReference>
<dbReference type="AlphaFoldDB" id="A0A517NGM7"/>
<sequence length="389" mass="42030">MNPPSNILSVCTNLPSRRDPLLGLFVHRRLEKMAELANVRALCPQPWFPFIRPRFADQPLTGSQLPVDFEDMFYLPGVAKRIDGRWLQRCVEKWLDGMDDSVSSNAVIDAHFGYPEGVGCYLAAKQRGLPCFITMRGLEIDRFRIPSVKPQLVEALSHCAGVIAVSESLRNAAVDAGVPKSNIAVIANGIDGDLFHPGDREAARMELDQPLDGPLIVCVANLKAVKGHEVLLKAFAALPRDLGARLVLIGSASDVSAVQQIDLLIASLGCEDLVFKIGARPPDEVAVWLQAANVFALASHREGCCNAVLEALATGTPVVATSVGSNPQEIRDAIEGYVVSPGDHQAFAVALEKSLEKDWDASQISSRMDGRTWSGVANSVLQFMSSRNG</sequence>
<dbReference type="PANTHER" id="PTHR45947:SF15">
    <property type="entry name" value="TEICHURONIC ACID BIOSYNTHESIS GLYCOSYLTRANSFERASE TUAC-RELATED"/>
    <property type="match status" value="1"/>
</dbReference>
<organism evidence="3 4">
    <name type="scientific">Rubripirellula lacrimiformis</name>
    <dbReference type="NCBI Taxonomy" id="1930273"/>
    <lineage>
        <taxon>Bacteria</taxon>
        <taxon>Pseudomonadati</taxon>
        <taxon>Planctomycetota</taxon>
        <taxon>Planctomycetia</taxon>
        <taxon>Pirellulales</taxon>
        <taxon>Pirellulaceae</taxon>
        <taxon>Rubripirellula</taxon>
    </lineage>
</organism>
<feature type="domain" description="Glycosyltransferase subfamily 4-like N-terminal" evidence="2">
    <location>
        <begin position="107"/>
        <end position="191"/>
    </location>
</feature>
<dbReference type="GO" id="GO:0102710">
    <property type="term" value="F:D-inositol-3-phosphate glycosyltransferase activity"/>
    <property type="evidence" value="ECO:0007669"/>
    <property type="project" value="UniProtKB-EC"/>
</dbReference>
<dbReference type="PANTHER" id="PTHR45947">
    <property type="entry name" value="SULFOQUINOVOSYL TRANSFERASE SQD2"/>
    <property type="match status" value="1"/>
</dbReference>
<dbReference type="OrthoDB" id="258796at2"/>
<dbReference type="KEGG" id="rlc:K227x_46900"/>
<dbReference type="EC" id="2.4.1.250" evidence="3"/>
<reference evidence="3 4" key="1">
    <citation type="submission" date="2019-02" db="EMBL/GenBank/DDBJ databases">
        <title>Deep-cultivation of Planctomycetes and their phenomic and genomic characterization uncovers novel biology.</title>
        <authorList>
            <person name="Wiegand S."/>
            <person name="Jogler M."/>
            <person name="Boedeker C."/>
            <person name="Pinto D."/>
            <person name="Vollmers J."/>
            <person name="Rivas-Marin E."/>
            <person name="Kohn T."/>
            <person name="Peeters S.H."/>
            <person name="Heuer A."/>
            <person name="Rast P."/>
            <person name="Oberbeckmann S."/>
            <person name="Bunk B."/>
            <person name="Jeske O."/>
            <person name="Meyerdierks A."/>
            <person name="Storesund J.E."/>
            <person name="Kallscheuer N."/>
            <person name="Luecker S."/>
            <person name="Lage O.M."/>
            <person name="Pohl T."/>
            <person name="Merkel B.J."/>
            <person name="Hornburger P."/>
            <person name="Mueller R.-W."/>
            <person name="Bruemmer F."/>
            <person name="Labrenz M."/>
            <person name="Spormann A.M."/>
            <person name="Op den Camp H."/>
            <person name="Overmann J."/>
            <person name="Amann R."/>
            <person name="Jetten M.S.M."/>
            <person name="Mascher T."/>
            <person name="Medema M.H."/>
            <person name="Devos D.P."/>
            <person name="Kaster A.-K."/>
            <person name="Ovreas L."/>
            <person name="Rohde M."/>
            <person name="Galperin M.Y."/>
            <person name="Jogler C."/>
        </authorList>
    </citation>
    <scope>NUCLEOTIDE SEQUENCE [LARGE SCALE GENOMIC DNA]</scope>
    <source>
        <strain evidence="3 4">K22_7</strain>
    </source>
</reference>
<dbReference type="SUPFAM" id="SSF53756">
    <property type="entry name" value="UDP-Glycosyltransferase/glycogen phosphorylase"/>
    <property type="match status" value="1"/>
</dbReference>
<dbReference type="InterPro" id="IPR028098">
    <property type="entry name" value="Glyco_trans_4-like_N"/>
</dbReference>
<evidence type="ECO:0000259" key="1">
    <source>
        <dbReference type="Pfam" id="PF00534"/>
    </source>
</evidence>
<dbReference type="Pfam" id="PF00534">
    <property type="entry name" value="Glycos_transf_1"/>
    <property type="match status" value="1"/>
</dbReference>
<protein>
    <submittedName>
        <fullName evidence="3">D-inositol 3-phosphate glycosyltransferase</fullName>
        <ecNumber evidence="3">2.4.1.250</ecNumber>
    </submittedName>
</protein>
<keyword evidence="4" id="KW-1185">Reference proteome</keyword>
<keyword evidence="3" id="KW-0808">Transferase</keyword>
<keyword evidence="3" id="KW-0328">Glycosyltransferase</keyword>
<gene>
    <name evidence="3" type="primary">mshA_6</name>
    <name evidence="3" type="ORF">K227x_46900</name>
</gene>
<dbReference type="RefSeq" id="WP_145172822.1">
    <property type="nucleotide sequence ID" value="NZ_CP036525.1"/>
</dbReference>
<feature type="domain" description="Glycosyl transferase family 1" evidence="1">
    <location>
        <begin position="200"/>
        <end position="358"/>
    </location>
</feature>
<proteinExistence type="predicted"/>
<evidence type="ECO:0000313" key="3">
    <source>
        <dbReference type="EMBL" id="QDT06281.1"/>
    </source>
</evidence>
<dbReference type="Proteomes" id="UP000318538">
    <property type="component" value="Chromosome"/>
</dbReference>
<dbReference type="EMBL" id="CP036525">
    <property type="protein sequence ID" value="QDT06281.1"/>
    <property type="molecule type" value="Genomic_DNA"/>
</dbReference>
<dbReference type="Pfam" id="PF13439">
    <property type="entry name" value="Glyco_transf_4"/>
    <property type="match status" value="1"/>
</dbReference>